<sequence length="349" mass="40170">MAAFSRPSMLTQEQTVEIRVLARQGHSIRHIARTLGVSRNTVRRYLRDPSVARYQPREPRPTKLGPFESYLRQRVEQAHPIWLPATVLNREIRAQGYGGGLSLLRAFLATLKPARREAGPAVRFETEPGRQLQADFVVLRRARSPMSAFVATLGYSRMTFVTFVPDESFESVRDSLLLAFDYLGGVPREVLFDNMKTVVLERDAYGDGKHRFHPGLLQLADDLGFRIRLCRPYRAQTKGKVERFNRYFRESFYNPLLTRMKGTGLLLDCAAANRRVRDWLADEANVRVHATLNERPIDRWRQEREHLQPLPSRVRRDEAPLLDNSLRPVPLESLQHPLSVYDAIGEACR</sequence>
<evidence type="ECO:0000256" key="3">
    <source>
        <dbReference type="ARBA" id="ARBA00023125"/>
    </source>
</evidence>
<dbReference type="Gene3D" id="3.30.420.10">
    <property type="entry name" value="Ribonuclease H-like superfamily/Ribonuclease H"/>
    <property type="match status" value="1"/>
</dbReference>
<dbReference type="GO" id="GO:0015074">
    <property type="term" value="P:DNA integration"/>
    <property type="evidence" value="ECO:0007669"/>
    <property type="project" value="InterPro"/>
</dbReference>
<name>A0A220QIE6_KLEPN</name>
<dbReference type="GO" id="GO:0003677">
    <property type="term" value="F:DNA binding"/>
    <property type="evidence" value="ECO:0007669"/>
    <property type="project" value="UniProtKB-KW"/>
</dbReference>
<dbReference type="Pfam" id="PF00665">
    <property type="entry name" value="rve"/>
    <property type="match status" value="1"/>
</dbReference>
<dbReference type="PANTHER" id="PTHR35004:SF6">
    <property type="entry name" value="TRANSPOSASE"/>
    <property type="match status" value="1"/>
</dbReference>
<dbReference type="Gene3D" id="1.10.10.60">
    <property type="entry name" value="Homeodomain-like"/>
    <property type="match status" value="1"/>
</dbReference>
<dbReference type="InterPro" id="IPR009057">
    <property type="entry name" value="Homeodomain-like_sf"/>
</dbReference>
<accession>A0A220QIE6</accession>
<dbReference type="InterPro" id="IPR017894">
    <property type="entry name" value="HTH_IS21_transposase_type"/>
</dbReference>
<evidence type="ECO:0000259" key="6">
    <source>
        <dbReference type="PROSITE" id="PS50994"/>
    </source>
</evidence>
<keyword evidence="2" id="KW-0815">Transposition</keyword>
<protein>
    <submittedName>
        <fullName evidence="7">Transposase</fullName>
    </submittedName>
</protein>
<dbReference type="EMBL" id="KY930324">
    <property type="protein sequence ID" value="ASK04579.1"/>
    <property type="molecule type" value="Genomic_DNA"/>
</dbReference>
<dbReference type="SUPFAM" id="SSF46689">
    <property type="entry name" value="Homeodomain-like"/>
    <property type="match status" value="1"/>
</dbReference>
<dbReference type="PROSITE" id="PS50531">
    <property type="entry name" value="HTH_IS21"/>
    <property type="match status" value="1"/>
</dbReference>
<reference evidence="7" key="1">
    <citation type="journal article" date="2017" name="Antimicrob. Agents Chemother.">
        <title>Resistance to Ceftazidime-Avibactam Is Due to Transposition of KPC in a Porin-Deficient Strain of Klebsiella pneumoniae with Increased Efflux Activity.</title>
        <authorList>
            <person name="Nelson K."/>
            <person name="Hemarajata P."/>
            <person name="Sun D."/>
            <person name="Rubio-Aparicio D."/>
            <person name="Tsivkovski R."/>
            <person name="Yang S."/>
            <person name="Sebra R."/>
            <person name="Kasarskis A."/>
            <person name="Nguyen H."/>
            <person name="Hanson B.M."/>
            <person name="Leopold S."/>
            <person name="Weinstock G."/>
            <person name="Lomovskaya O."/>
            <person name="Humphries R.M."/>
        </authorList>
    </citation>
    <scope>NUCLEOTIDE SEQUENCE</scope>
    <source>
        <plasmid evidence="7">pUCLAKPC1</plasmid>
    </source>
</reference>
<evidence type="ECO:0000259" key="5">
    <source>
        <dbReference type="PROSITE" id="PS50531"/>
    </source>
</evidence>
<dbReference type="PROSITE" id="PS50994">
    <property type="entry name" value="INTEGRASE"/>
    <property type="match status" value="1"/>
</dbReference>
<dbReference type="InterPro" id="IPR012337">
    <property type="entry name" value="RNaseH-like_sf"/>
</dbReference>
<geneLocation type="plasmid" evidence="7">
    <name>pUCLAKPC1</name>
</geneLocation>
<dbReference type="InterPro" id="IPR036397">
    <property type="entry name" value="RNaseH_sf"/>
</dbReference>
<keyword evidence="4" id="KW-0233">DNA recombination</keyword>
<comment type="similarity">
    <text evidence="1">Belongs to the transposase IS21/IS408/IS1162 family.</text>
</comment>
<dbReference type="NCBIfam" id="NF033546">
    <property type="entry name" value="transpos_IS21"/>
    <property type="match status" value="1"/>
</dbReference>
<dbReference type="GO" id="GO:0000150">
    <property type="term" value="F:DNA strand exchange activity"/>
    <property type="evidence" value="ECO:0007669"/>
    <property type="project" value="InterPro"/>
</dbReference>
<evidence type="ECO:0000313" key="7">
    <source>
        <dbReference type="EMBL" id="ASK04579.1"/>
    </source>
</evidence>
<feature type="domain" description="Integrase catalytic" evidence="6">
    <location>
        <begin position="124"/>
        <end position="304"/>
    </location>
</feature>
<evidence type="ECO:0000256" key="1">
    <source>
        <dbReference type="ARBA" id="ARBA00009277"/>
    </source>
</evidence>
<dbReference type="InterPro" id="IPR006120">
    <property type="entry name" value="Resolvase_HTH_dom"/>
</dbReference>
<dbReference type="Pfam" id="PF02796">
    <property type="entry name" value="HTH_7"/>
    <property type="match status" value="1"/>
</dbReference>
<gene>
    <name evidence="7" type="ORF">pUCLAKPC1_390</name>
</gene>
<evidence type="ECO:0000256" key="2">
    <source>
        <dbReference type="ARBA" id="ARBA00022578"/>
    </source>
</evidence>
<organism evidence="7">
    <name type="scientific">Klebsiella pneumoniae</name>
    <dbReference type="NCBI Taxonomy" id="573"/>
    <lineage>
        <taxon>Bacteria</taxon>
        <taxon>Pseudomonadati</taxon>
        <taxon>Pseudomonadota</taxon>
        <taxon>Gammaproteobacteria</taxon>
        <taxon>Enterobacterales</taxon>
        <taxon>Enterobacteriaceae</taxon>
        <taxon>Klebsiella/Raoultella group</taxon>
        <taxon>Klebsiella</taxon>
        <taxon>Klebsiella pneumoniae complex</taxon>
    </lineage>
</organism>
<dbReference type="PANTHER" id="PTHR35004">
    <property type="entry name" value="TRANSPOSASE RV3428C-RELATED"/>
    <property type="match status" value="1"/>
</dbReference>
<feature type="domain" description="HTH IS21-type" evidence="5">
    <location>
        <begin position="13"/>
        <end position="75"/>
    </location>
</feature>
<keyword evidence="3" id="KW-0238">DNA-binding</keyword>
<reference evidence="7" key="2">
    <citation type="submission" date="2017-04" db="EMBL/GenBank/DDBJ databases">
        <authorList>
            <person name="Nelson K.J."/>
            <person name="Lomovskaya O."/>
            <person name="Sun D."/>
            <person name="Tsivkovski R."/>
            <person name="Rubio-Aparicio D."/>
            <person name="Hemarajata P."/>
            <person name="Humphries R."/>
        </authorList>
    </citation>
    <scope>NUCLEOTIDE SEQUENCE</scope>
    <source>
        <plasmid evidence="7">pUCLAKPC1</plasmid>
    </source>
</reference>
<keyword evidence="7" id="KW-0614">Plasmid</keyword>
<evidence type="ECO:0000256" key="4">
    <source>
        <dbReference type="ARBA" id="ARBA00023172"/>
    </source>
</evidence>
<dbReference type="SUPFAM" id="SSF53098">
    <property type="entry name" value="Ribonuclease H-like"/>
    <property type="match status" value="1"/>
</dbReference>
<dbReference type="CDD" id="cd00569">
    <property type="entry name" value="HTH_Hin_like"/>
    <property type="match status" value="1"/>
</dbReference>
<dbReference type="AlphaFoldDB" id="A0A220QIE6"/>
<dbReference type="InterPro" id="IPR001584">
    <property type="entry name" value="Integrase_cat-core"/>
</dbReference>
<proteinExistence type="inferred from homology"/>
<dbReference type="GO" id="GO:0032196">
    <property type="term" value="P:transposition"/>
    <property type="evidence" value="ECO:0007669"/>
    <property type="project" value="UniProtKB-KW"/>
</dbReference>